<dbReference type="SUPFAM" id="SSF52540">
    <property type="entry name" value="P-loop containing nucleoside triphosphate hydrolases"/>
    <property type="match status" value="1"/>
</dbReference>
<dbReference type="EMBL" id="BART01030994">
    <property type="protein sequence ID" value="GAH09554.1"/>
    <property type="molecule type" value="Genomic_DNA"/>
</dbReference>
<dbReference type="InterPro" id="IPR027417">
    <property type="entry name" value="P-loop_NTPase"/>
</dbReference>
<dbReference type="Gene3D" id="3.40.50.300">
    <property type="entry name" value="P-loop containing nucleotide triphosphate hydrolases"/>
    <property type="match status" value="1"/>
</dbReference>
<evidence type="ECO:0000313" key="1">
    <source>
        <dbReference type="EMBL" id="GAH09554.1"/>
    </source>
</evidence>
<accession>X1DXB6</accession>
<reference evidence="1" key="1">
    <citation type="journal article" date="2014" name="Front. Microbiol.">
        <title>High frequency of phylogenetically diverse reductive dehalogenase-homologous genes in deep subseafloor sedimentary metagenomes.</title>
        <authorList>
            <person name="Kawai M."/>
            <person name="Futagami T."/>
            <person name="Toyoda A."/>
            <person name="Takaki Y."/>
            <person name="Nishi S."/>
            <person name="Hori S."/>
            <person name="Arai W."/>
            <person name="Tsubouchi T."/>
            <person name="Morono Y."/>
            <person name="Uchiyama I."/>
            <person name="Ito T."/>
            <person name="Fujiyama A."/>
            <person name="Inagaki F."/>
            <person name="Takami H."/>
        </authorList>
    </citation>
    <scope>NUCLEOTIDE SEQUENCE</scope>
    <source>
        <strain evidence="1">Expedition CK06-06</strain>
    </source>
</reference>
<sequence>LENHDSGVRLLLASHIPSEMDLQNSLAQIAPTIGLLSSLAAVVLLDLGATSPSRFKPLLDLCSIIVLVMEPIFPSTAFGLAMVEELVECGVNKKNLNLALITRMRTGVQIPWRKIEAQLGIELLGSLPPAADMAHQASKSMRPLIVMQPKSVVTDQVHKMAEALAKKAHVAPHQSRS</sequence>
<feature type="non-terminal residue" evidence="1">
    <location>
        <position position="1"/>
    </location>
</feature>
<dbReference type="AlphaFoldDB" id="X1DXB6"/>
<comment type="caution">
    <text evidence="1">The sequence shown here is derived from an EMBL/GenBank/DDBJ whole genome shotgun (WGS) entry which is preliminary data.</text>
</comment>
<organism evidence="1">
    <name type="scientific">marine sediment metagenome</name>
    <dbReference type="NCBI Taxonomy" id="412755"/>
    <lineage>
        <taxon>unclassified sequences</taxon>
        <taxon>metagenomes</taxon>
        <taxon>ecological metagenomes</taxon>
    </lineage>
</organism>
<protein>
    <recommendedName>
        <fullName evidence="2">CobQ/CobB/MinD/ParA nucleotide binding domain-containing protein</fullName>
    </recommendedName>
</protein>
<gene>
    <name evidence="1" type="ORF">S01H4_53950</name>
</gene>
<evidence type="ECO:0008006" key="2">
    <source>
        <dbReference type="Google" id="ProtNLM"/>
    </source>
</evidence>
<proteinExistence type="predicted"/>
<name>X1DXB6_9ZZZZ</name>